<dbReference type="AlphaFoldDB" id="A0A1L7WV35"/>
<evidence type="ECO:0008006" key="8">
    <source>
        <dbReference type="Google" id="ProtNLM"/>
    </source>
</evidence>
<dbReference type="SUPFAM" id="SSF74650">
    <property type="entry name" value="Galactose mutarotase-like"/>
    <property type="match status" value="1"/>
</dbReference>
<organism evidence="6 7">
    <name type="scientific">Phialocephala subalpina</name>
    <dbReference type="NCBI Taxonomy" id="576137"/>
    <lineage>
        <taxon>Eukaryota</taxon>
        <taxon>Fungi</taxon>
        <taxon>Dikarya</taxon>
        <taxon>Ascomycota</taxon>
        <taxon>Pezizomycotina</taxon>
        <taxon>Leotiomycetes</taxon>
        <taxon>Helotiales</taxon>
        <taxon>Mollisiaceae</taxon>
        <taxon>Phialocephala</taxon>
        <taxon>Phialocephala fortinii species complex</taxon>
    </lineage>
</organism>
<dbReference type="SUPFAM" id="SSF51445">
    <property type="entry name" value="(Trans)glycosidases"/>
    <property type="match status" value="1"/>
</dbReference>
<evidence type="ECO:0000259" key="5">
    <source>
        <dbReference type="Pfam" id="PF21365"/>
    </source>
</evidence>
<feature type="signal peptide" evidence="3">
    <location>
        <begin position="1"/>
        <end position="23"/>
    </location>
</feature>
<evidence type="ECO:0000313" key="6">
    <source>
        <dbReference type="EMBL" id="CZR56628.1"/>
    </source>
</evidence>
<dbReference type="CDD" id="cd14752">
    <property type="entry name" value="GH31_N"/>
    <property type="match status" value="1"/>
</dbReference>
<dbReference type="EMBL" id="FJOG01000008">
    <property type="protein sequence ID" value="CZR56628.1"/>
    <property type="molecule type" value="Genomic_DNA"/>
</dbReference>
<dbReference type="InterPro" id="IPR011013">
    <property type="entry name" value="Gal_mutarotase_sf_dom"/>
</dbReference>
<dbReference type="SUPFAM" id="SSF51011">
    <property type="entry name" value="Glycosyl hydrolase domain"/>
    <property type="match status" value="1"/>
</dbReference>
<dbReference type="InterPro" id="IPR017853">
    <property type="entry name" value="GH"/>
</dbReference>
<evidence type="ECO:0000256" key="1">
    <source>
        <dbReference type="ARBA" id="ARBA00007806"/>
    </source>
</evidence>
<proteinExistence type="inferred from homology"/>
<dbReference type="InterPro" id="IPR051816">
    <property type="entry name" value="Glycosyl_Hydrolase_31"/>
</dbReference>
<dbReference type="Gene3D" id="3.20.20.80">
    <property type="entry name" value="Glycosidases"/>
    <property type="match status" value="1"/>
</dbReference>
<keyword evidence="2" id="KW-0378">Hydrolase</keyword>
<feature type="domain" description="Glycoside hydrolase family 31 TIM barrel" evidence="4">
    <location>
        <begin position="207"/>
        <end position="515"/>
    </location>
</feature>
<dbReference type="STRING" id="576137.A0A1L7WV35"/>
<accession>A0A1L7WV35</accession>
<dbReference type="InterPro" id="IPR013780">
    <property type="entry name" value="Glyco_hydro_b"/>
</dbReference>
<keyword evidence="2" id="KW-0326">Glycosidase</keyword>
<keyword evidence="7" id="KW-1185">Reference proteome</keyword>
<evidence type="ECO:0000259" key="4">
    <source>
        <dbReference type="Pfam" id="PF01055"/>
    </source>
</evidence>
<name>A0A1L7WV35_9HELO</name>
<dbReference type="PANTHER" id="PTHR43863:SF2">
    <property type="entry name" value="MALTASE-GLUCOAMYLASE"/>
    <property type="match status" value="1"/>
</dbReference>
<dbReference type="GO" id="GO:0005975">
    <property type="term" value="P:carbohydrate metabolic process"/>
    <property type="evidence" value="ECO:0007669"/>
    <property type="project" value="InterPro"/>
</dbReference>
<comment type="similarity">
    <text evidence="1 2">Belongs to the glycosyl hydrolase 31 family.</text>
</comment>
<keyword evidence="3" id="KW-0732">Signal</keyword>
<dbReference type="PANTHER" id="PTHR43863">
    <property type="entry name" value="HYDROLASE, PUTATIVE (AFU_ORTHOLOGUE AFUA_1G03140)-RELATED"/>
    <property type="match status" value="1"/>
</dbReference>
<dbReference type="Pfam" id="PF21365">
    <property type="entry name" value="Glyco_hydro_31_3rd"/>
    <property type="match status" value="1"/>
</dbReference>
<dbReference type="Gene3D" id="2.60.40.1180">
    <property type="entry name" value="Golgi alpha-mannosidase II"/>
    <property type="match status" value="1"/>
</dbReference>
<dbReference type="Pfam" id="PF01055">
    <property type="entry name" value="Glyco_hydro_31_2nd"/>
    <property type="match status" value="1"/>
</dbReference>
<dbReference type="InterPro" id="IPR048395">
    <property type="entry name" value="Glyco_hydro_31_C"/>
</dbReference>
<evidence type="ECO:0000256" key="2">
    <source>
        <dbReference type="RuleBase" id="RU361185"/>
    </source>
</evidence>
<dbReference type="OrthoDB" id="10070917at2759"/>
<feature type="chain" id="PRO_5012114827" description="Glycoside hydrolase family 31 protein" evidence="3">
    <location>
        <begin position="24"/>
        <end position="730"/>
    </location>
</feature>
<dbReference type="Gene3D" id="2.60.40.1760">
    <property type="entry name" value="glycosyl hydrolase (family 31)"/>
    <property type="match status" value="1"/>
</dbReference>
<dbReference type="GO" id="GO:0004553">
    <property type="term" value="F:hydrolase activity, hydrolyzing O-glycosyl compounds"/>
    <property type="evidence" value="ECO:0007669"/>
    <property type="project" value="InterPro"/>
</dbReference>
<gene>
    <name evidence="6" type="ORF">PAC_06517</name>
</gene>
<protein>
    <recommendedName>
        <fullName evidence="8">Glycoside hydrolase family 31 protein</fullName>
    </recommendedName>
</protein>
<dbReference type="Proteomes" id="UP000184330">
    <property type="component" value="Unassembled WGS sequence"/>
</dbReference>
<sequence length="730" mass="81081">MKLRILNSAAIAAFLSLFNSATATTIPATGPVPIRITSGGEAFVNNNAVLIGNTNTTLTPITASTKGVTLTWQPLKHHVIKVEVSSNYSFTGAQFTVPSSDKFFGVWEYPFHGQLDNTNVSLQLLGVGNDEGINWSNARAPFFISTAGYGVYVDTLEMGAFDFTTPNMATFNFNTSSLTYYIILPEKEGSFKSVIREYTELSARIEMPPDSAYGPNFWSDDFTQDFHGNVSNAQENYFDVINHLAENQIRATSMFADRPYGTGNSSFGNFDFNPKFYPTPAKFISDLASAGFDFQVWVANRAFLYTELFNASVANGWLFPGIDPVQFQGPALNLSIPAAYDYFKSHLKYFTDLGVKGFKIDRGEESEMPFYEQNIQMTLFEKLCHEVMIEAWGLGNYYSFARSAVDRARSLTGIWNGDSHANFTGLQYSVTSGLRAGILGFSMWGSDTGGYIRVANQTVPTEELWARWMWFSAFSPVFEVMVGTGHTPWYAPYTSSLVEILKTTANLHVSLVPYIRSYTYQATKTGIPVMRALWLEYPDELDAVKDIGDQYIFGSEFLVAPMVTTGNSREVYFPGSTKWINYISLTSNTTSIPQVYAGGQTTNVTASVEEMPVYVKEGAIIPTGDLHQNNAKWDANWKPYLNFEVFPSFDVECSSFSYYSRETNKTVEIEMKVDGGNVTITNGGFGGLDKVWNVTSIGEYWVYVAGTIQRVAIPEGGGAVSMRMESSAWE</sequence>
<evidence type="ECO:0000313" key="7">
    <source>
        <dbReference type="Proteomes" id="UP000184330"/>
    </source>
</evidence>
<dbReference type="GO" id="GO:0030246">
    <property type="term" value="F:carbohydrate binding"/>
    <property type="evidence" value="ECO:0007669"/>
    <property type="project" value="InterPro"/>
</dbReference>
<dbReference type="InterPro" id="IPR000322">
    <property type="entry name" value="Glyco_hydro_31_TIM"/>
</dbReference>
<evidence type="ECO:0000256" key="3">
    <source>
        <dbReference type="SAM" id="SignalP"/>
    </source>
</evidence>
<reference evidence="6 7" key="1">
    <citation type="submission" date="2016-03" db="EMBL/GenBank/DDBJ databases">
        <authorList>
            <person name="Ploux O."/>
        </authorList>
    </citation>
    <scope>NUCLEOTIDE SEQUENCE [LARGE SCALE GENOMIC DNA]</scope>
    <source>
        <strain evidence="6 7">UAMH 11012</strain>
    </source>
</reference>
<feature type="domain" description="Glycosyl hydrolase family 31 C-terminal" evidence="5">
    <location>
        <begin position="526"/>
        <end position="621"/>
    </location>
</feature>